<dbReference type="EMBL" id="KB469302">
    <property type="protein sequence ID" value="EPQ55366.1"/>
    <property type="molecule type" value="Genomic_DNA"/>
</dbReference>
<dbReference type="HOGENOM" id="CLU_007338_0_0_1"/>
<proteinExistence type="predicted"/>
<evidence type="ECO:0000313" key="3">
    <source>
        <dbReference type="Proteomes" id="UP000030669"/>
    </source>
</evidence>
<dbReference type="OrthoDB" id="3158970at2759"/>
<keyword evidence="3" id="KW-1185">Reference proteome</keyword>
<feature type="compositionally biased region" description="Acidic residues" evidence="1">
    <location>
        <begin position="754"/>
        <end position="763"/>
    </location>
</feature>
<dbReference type="GeneID" id="19300754"/>
<feature type="compositionally biased region" description="Acidic residues" evidence="1">
    <location>
        <begin position="614"/>
        <end position="631"/>
    </location>
</feature>
<gene>
    <name evidence="2" type="ORF">GLOTRDRAFT_121520</name>
</gene>
<feature type="compositionally biased region" description="Low complexity" evidence="1">
    <location>
        <begin position="482"/>
        <end position="494"/>
    </location>
</feature>
<dbReference type="OMA" id="ICERAML"/>
<evidence type="ECO:0000256" key="1">
    <source>
        <dbReference type="SAM" id="MobiDB-lite"/>
    </source>
</evidence>
<feature type="compositionally biased region" description="Basic and acidic residues" evidence="1">
    <location>
        <begin position="453"/>
        <end position="463"/>
    </location>
</feature>
<feature type="region of interest" description="Disordered" evidence="1">
    <location>
        <begin position="274"/>
        <end position="295"/>
    </location>
</feature>
<dbReference type="eggNOG" id="ENOG502SMMR">
    <property type="taxonomic scope" value="Eukaryota"/>
</dbReference>
<organism evidence="2 3">
    <name type="scientific">Gloeophyllum trabeum (strain ATCC 11539 / FP-39264 / Madison 617)</name>
    <name type="common">Brown rot fungus</name>
    <dbReference type="NCBI Taxonomy" id="670483"/>
    <lineage>
        <taxon>Eukaryota</taxon>
        <taxon>Fungi</taxon>
        <taxon>Dikarya</taxon>
        <taxon>Basidiomycota</taxon>
        <taxon>Agaricomycotina</taxon>
        <taxon>Agaricomycetes</taxon>
        <taxon>Gloeophyllales</taxon>
        <taxon>Gloeophyllaceae</taxon>
        <taxon>Gloeophyllum</taxon>
    </lineage>
</organism>
<dbReference type="Proteomes" id="UP000030669">
    <property type="component" value="Unassembled WGS sequence"/>
</dbReference>
<sequence>MVSVAAGIRRRAEILRGVACAQTVTTVTSVTALGAFTMASTSDASTTTIPLYKGKFTNRSWHQLPPEIIRLIATHYLLDVSPSSYCPQTWEIPQFWPMRMMYTVLRDALQVEKLMQICPSWHTAIETHLFWQHACAVIDPHDLLLAHSIIQPNPNSAATATANARPVRLSPFQHFRNITSCSCYVCRINHPYQDHGLTSWKRNVHTYWLGTVPSCREHRKATFCGLCLREAPPMELEEQYNAVLALAQEKLWLRKHTKLPDMLQQAIAASRYASREEGYSSTDDLSEDEEEDPELLSITEEAGGVRDLAINDFARNRILDGYWFSPADQWYGHTNGDRSPIVRAIHPCPWSLDQEDGDENTLHPRPATVRAETPPSFQLCEAVYRAYQKQMRIVLLPAMNNIVRKIVIECAADRVDPALRASRMEMEDVAAALRDESMWYNGIDWLERRANKKREERDRLRREEEEDRESSTSSKSDDSHATSPVLSTSTLGTTPSPPPLVTKKDDEVEGLRQVPIPVSPVLETPRLLHPIPYIPVTTSHMPPFSQEAFKMVWREACQPLYQCRCKICERAMIKANIEAGNLIASELQAQQAAPESNVQADDQNPGEIRIEDAEEEVHFEEEEEEVEEEETSTTTTEDARVYTVTPRKRSRDLEEDAEGESDRSQSGEEDDTERSRTPPKRVRREGNYSALIATTRVRLSASKKRSSEELDDGPPRRSASRESGKRRRMSLEKDVDESEEDSGTSPPTSVLPSAEEEFDDDLEVTVTPSRGRRAASPSRVPRAGHKVPSIGDAPEAALNRTVPSVAGLTVGNAKAGHILK</sequence>
<feature type="region of interest" description="Disordered" evidence="1">
    <location>
        <begin position="453"/>
        <end position="508"/>
    </location>
</feature>
<accession>S7Q5N3</accession>
<name>S7Q5N3_GLOTA</name>
<evidence type="ECO:0000313" key="2">
    <source>
        <dbReference type="EMBL" id="EPQ55366.1"/>
    </source>
</evidence>
<feature type="region of interest" description="Disordered" evidence="1">
    <location>
        <begin position="614"/>
        <end position="792"/>
    </location>
</feature>
<dbReference type="RefSeq" id="XP_007866498.1">
    <property type="nucleotide sequence ID" value="XM_007868307.1"/>
</dbReference>
<reference evidence="2 3" key="1">
    <citation type="journal article" date="2012" name="Science">
        <title>The Paleozoic origin of enzymatic lignin decomposition reconstructed from 31 fungal genomes.</title>
        <authorList>
            <person name="Floudas D."/>
            <person name="Binder M."/>
            <person name="Riley R."/>
            <person name="Barry K."/>
            <person name="Blanchette R.A."/>
            <person name="Henrissat B."/>
            <person name="Martinez A.T."/>
            <person name="Otillar R."/>
            <person name="Spatafora J.W."/>
            <person name="Yadav J.S."/>
            <person name="Aerts A."/>
            <person name="Benoit I."/>
            <person name="Boyd A."/>
            <person name="Carlson A."/>
            <person name="Copeland A."/>
            <person name="Coutinho P.M."/>
            <person name="de Vries R.P."/>
            <person name="Ferreira P."/>
            <person name="Findley K."/>
            <person name="Foster B."/>
            <person name="Gaskell J."/>
            <person name="Glotzer D."/>
            <person name="Gorecki P."/>
            <person name="Heitman J."/>
            <person name="Hesse C."/>
            <person name="Hori C."/>
            <person name="Igarashi K."/>
            <person name="Jurgens J.A."/>
            <person name="Kallen N."/>
            <person name="Kersten P."/>
            <person name="Kohler A."/>
            <person name="Kuees U."/>
            <person name="Kumar T.K.A."/>
            <person name="Kuo A."/>
            <person name="LaButti K."/>
            <person name="Larrondo L.F."/>
            <person name="Lindquist E."/>
            <person name="Ling A."/>
            <person name="Lombard V."/>
            <person name="Lucas S."/>
            <person name="Lundell T."/>
            <person name="Martin R."/>
            <person name="McLaughlin D.J."/>
            <person name="Morgenstern I."/>
            <person name="Morin E."/>
            <person name="Murat C."/>
            <person name="Nagy L.G."/>
            <person name="Nolan M."/>
            <person name="Ohm R.A."/>
            <person name="Patyshakuliyeva A."/>
            <person name="Rokas A."/>
            <person name="Ruiz-Duenas F.J."/>
            <person name="Sabat G."/>
            <person name="Salamov A."/>
            <person name="Samejima M."/>
            <person name="Schmutz J."/>
            <person name="Slot J.C."/>
            <person name="St John F."/>
            <person name="Stenlid J."/>
            <person name="Sun H."/>
            <person name="Sun S."/>
            <person name="Syed K."/>
            <person name="Tsang A."/>
            <person name="Wiebenga A."/>
            <person name="Young D."/>
            <person name="Pisabarro A."/>
            <person name="Eastwood D.C."/>
            <person name="Martin F."/>
            <person name="Cullen D."/>
            <person name="Grigoriev I.V."/>
            <person name="Hibbett D.S."/>
        </authorList>
    </citation>
    <scope>NUCLEOTIDE SEQUENCE [LARGE SCALE GENOMIC DNA]</scope>
    <source>
        <strain evidence="2 3">ATCC 11539</strain>
    </source>
</reference>
<feature type="compositionally biased region" description="Basic and acidic residues" evidence="1">
    <location>
        <begin position="705"/>
        <end position="733"/>
    </location>
</feature>
<feature type="compositionally biased region" description="Acidic residues" evidence="1">
    <location>
        <begin position="284"/>
        <end position="294"/>
    </location>
</feature>
<dbReference type="AlphaFoldDB" id="S7Q5N3"/>
<protein>
    <submittedName>
        <fullName evidence="2">Uncharacterized protein</fullName>
    </submittedName>
</protein>
<dbReference type="KEGG" id="gtr:GLOTRDRAFT_121520"/>